<keyword evidence="1" id="KW-0732">Signal</keyword>
<evidence type="ECO:0000313" key="2">
    <source>
        <dbReference type="EMBL" id="WZN64559.1"/>
    </source>
</evidence>
<gene>
    <name evidence="2" type="ORF">HKI87_10g61160</name>
</gene>
<feature type="signal peptide" evidence="1">
    <location>
        <begin position="1"/>
        <end position="30"/>
    </location>
</feature>
<keyword evidence="3" id="KW-1185">Reference proteome</keyword>
<accession>A0AAX4PEB9</accession>
<sequence length="206" mass="22120">MVFGLRSTTVAHLAAALAIASLAFSPAALAQSEKDANAELLQLTGDLSQQCSQAISQLYQDPDFMPILKNTSSILVRYIGDRQADCIAPAMNCASPLSWKQWCCGFDLLDFWTKDNADVLDAMNNAGRRVGPGEVQFLSQSITLHWQNPPGYTTMSLGFAQPWYAPEPCRNTADALAIGQAASSSCASGAWCDVPCADTKLCTLSF</sequence>
<name>A0AAX4PEB9_9CHLO</name>
<dbReference type="EMBL" id="CP151510">
    <property type="protein sequence ID" value="WZN64559.1"/>
    <property type="molecule type" value="Genomic_DNA"/>
</dbReference>
<protein>
    <submittedName>
        <fullName evidence="2">Uncharacterized protein</fullName>
    </submittedName>
</protein>
<feature type="chain" id="PRO_5043377007" evidence="1">
    <location>
        <begin position="31"/>
        <end position="206"/>
    </location>
</feature>
<reference evidence="2 3" key="1">
    <citation type="submission" date="2024-03" db="EMBL/GenBank/DDBJ databases">
        <title>Complete genome sequence of the green alga Chloropicon roscoffensis RCC1871.</title>
        <authorList>
            <person name="Lemieux C."/>
            <person name="Pombert J.-F."/>
            <person name="Otis C."/>
            <person name="Turmel M."/>
        </authorList>
    </citation>
    <scope>NUCLEOTIDE SEQUENCE [LARGE SCALE GENOMIC DNA]</scope>
    <source>
        <strain evidence="2 3">RCC1871</strain>
    </source>
</reference>
<proteinExistence type="predicted"/>
<dbReference type="AlphaFoldDB" id="A0AAX4PEB9"/>
<evidence type="ECO:0000313" key="3">
    <source>
        <dbReference type="Proteomes" id="UP001472866"/>
    </source>
</evidence>
<organism evidence="2 3">
    <name type="scientific">Chloropicon roscoffensis</name>
    <dbReference type="NCBI Taxonomy" id="1461544"/>
    <lineage>
        <taxon>Eukaryota</taxon>
        <taxon>Viridiplantae</taxon>
        <taxon>Chlorophyta</taxon>
        <taxon>Chloropicophyceae</taxon>
        <taxon>Chloropicales</taxon>
        <taxon>Chloropicaceae</taxon>
        <taxon>Chloropicon</taxon>
    </lineage>
</organism>
<evidence type="ECO:0000256" key="1">
    <source>
        <dbReference type="SAM" id="SignalP"/>
    </source>
</evidence>
<dbReference type="Proteomes" id="UP001472866">
    <property type="component" value="Chromosome 10"/>
</dbReference>